<evidence type="ECO:0000313" key="2">
    <source>
        <dbReference type="Proteomes" id="UP000294071"/>
    </source>
</evidence>
<name>A0A4Q2S1X9_9ACTN</name>
<dbReference type="Proteomes" id="UP000294071">
    <property type="component" value="Unassembled WGS sequence"/>
</dbReference>
<organism evidence="1 2">
    <name type="scientific">Nocardioides oleivorans</name>
    <dbReference type="NCBI Taxonomy" id="273676"/>
    <lineage>
        <taxon>Bacteria</taxon>
        <taxon>Bacillati</taxon>
        <taxon>Actinomycetota</taxon>
        <taxon>Actinomycetes</taxon>
        <taxon>Propionibacteriales</taxon>
        <taxon>Nocardioidaceae</taxon>
        <taxon>Nocardioides</taxon>
    </lineage>
</organism>
<evidence type="ECO:0000313" key="1">
    <source>
        <dbReference type="EMBL" id="RYB95660.1"/>
    </source>
</evidence>
<dbReference type="EMBL" id="SDWT01000001">
    <property type="protein sequence ID" value="RYB95660.1"/>
    <property type="molecule type" value="Genomic_DNA"/>
</dbReference>
<gene>
    <name evidence="1" type="ORF">EUA93_15725</name>
</gene>
<comment type="caution">
    <text evidence="1">The sequence shown here is derived from an EMBL/GenBank/DDBJ whole genome shotgun (WGS) entry which is preliminary data.</text>
</comment>
<protein>
    <submittedName>
        <fullName evidence="1">Uncharacterized protein</fullName>
    </submittedName>
</protein>
<reference evidence="1 2" key="1">
    <citation type="submission" date="2019-01" db="EMBL/GenBank/DDBJ databases">
        <title>Novel species of Nocardioides.</title>
        <authorList>
            <person name="Liu Q."/>
            <person name="Xin Y.-H."/>
        </authorList>
    </citation>
    <scope>NUCLEOTIDE SEQUENCE [LARGE SCALE GENOMIC DNA]</scope>
    <source>
        <strain evidence="1 2">CGMCC 4.6882</strain>
    </source>
</reference>
<accession>A0A4Q2S1X9</accession>
<dbReference type="RefSeq" id="WP_129400990.1">
    <property type="nucleotide sequence ID" value="NZ_SDWT01000001.1"/>
</dbReference>
<sequence length="66" mass="7558">MPRTLVRSTHADELEAQVQRATCCTARSRCRRCRSKLAAVRAWRHDALVHSLSSSLARARSRRPAW</sequence>
<keyword evidence="2" id="KW-1185">Reference proteome</keyword>
<dbReference type="AlphaFoldDB" id="A0A4Q2S1X9"/>
<proteinExistence type="predicted"/>